<evidence type="ECO:0000313" key="17">
    <source>
        <dbReference type="Ensembl" id="ENSUMAP00000025983"/>
    </source>
</evidence>
<evidence type="ECO:0000256" key="16">
    <source>
        <dbReference type="SAM" id="SignalP"/>
    </source>
</evidence>
<dbReference type="AlphaFoldDB" id="A0A452UXY8"/>
<comment type="cofactor">
    <cofactor evidence="2 15">
        <name>pyridoxal 5'-phosphate</name>
        <dbReference type="ChEBI" id="CHEBI:597326"/>
    </cofactor>
</comment>
<evidence type="ECO:0000256" key="6">
    <source>
        <dbReference type="ARBA" id="ARBA00022600"/>
    </source>
</evidence>
<name>A0A452UXY8_URSMA</name>
<dbReference type="EC" id="2.4.1.1" evidence="15"/>
<comment type="function">
    <text evidence="15">Allosteric enzyme that catalyzes the rate-limiting step in glycogen catabolism, the phosphorolytic cleavage of glycogen to produce glucose-1-phosphate, and plays a central role in maintaining cellular and organismal glucose homeostasis.</text>
</comment>
<dbReference type="GO" id="GO:0005737">
    <property type="term" value="C:cytoplasm"/>
    <property type="evidence" value="ECO:0007669"/>
    <property type="project" value="TreeGrafter"/>
</dbReference>
<evidence type="ECO:0000256" key="14">
    <source>
        <dbReference type="PIRSR" id="PIRSR000460-1"/>
    </source>
</evidence>
<feature type="signal peptide" evidence="16">
    <location>
        <begin position="1"/>
        <end position="15"/>
    </location>
</feature>
<evidence type="ECO:0000256" key="15">
    <source>
        <dbReference type="RuleBase" id="RU000587"/>
    </source>
</evidence>
<evidence type="ECO:0000256" key="2">
    <source>
        <dbReference type="ARBA" id="ARBA00001933"/>
    </source>
</evidence>
<comment type="subunit">
    <text evidence="12">Homodimer. Dimers associate into a tetramer to form the enzymatically active phosphorylase A.</text>
</comment>
<evidence type="ECO:0000256" key="4">
    <source>
        <dbReference type="ARBA" id="ARBA00022533"/>
    </source>
</evidence>
<dbReference type="InterPro" id="IPR000811">
    <property type="entry name" value="Glyco_trans_35"/>
</dbReference>
<gene>
    <name evidence="17" type="primary">PYGB</name>
</gene>
<keyword evidence="9 14" id="KW-0663">Pyridoxal phosphate</keyword>
<proteinExistence type="inferred from homology"/>
<keyword evidence="5" id="KW-0597">Phosphoprotein</keyword>
<dbReference type="GO" id="GO:0008184">
    <property type="term" value="F:glycogen phosphorylase activity"/>
    <property type="evidence" value="ECO:0007669"/>
    <property type="project" value="InterPro"/>
</dbReference>
<dbReference type="Ensembl" id="ENSUMAT00000030767.1">
    <property type="protein sequence ID" value="ENSUMAP00000025983.1"/>
    <property type="gene ID" value="ENSUMAG00000018672.1"/>
</dbReference>
<evidence type="ECO:0000256" key="8">
    <source>
        <dbReference type="ARBA" id="ARBA00022679"/>
    </source>
</evidence>
<feature type="chain" id="PRO_5019134119" description="Alpha-1,4 glucan phosphorylase" evidence="16">
    <location>
        <begin position="16"/>
        <end position="772"/>
    </location>
</feature>
<dbReference type="InterPro" id="IPR035090">
    <property type="entry name" value="Pyridoxal_P_attach_site"/>
</dbReference>
<evidence type="ECO:0000256" key="3">
    <source>
        <dbReference type="ARBA" id="ARBA00006047"/>
    </source>
</evidence>
<keyword evidence="7 15" id="KW-0328">Glycosyltransferase</keyword>
<comment type="catalytic activity">
    <reaction evidence="1 15">
        <text>[(1-&gt;4)-alpha-D-glucosyl](n) + phosphate = [(1-&gt;4)-alpha-D-glucosyl](n-1) + alpha-D-glucose 1-phosphate</text>
        <dbReference type="Rhea" id="RHEA:41732"/>
        <dbReference type="Rhea" id="RHEA-COMP:9584"/>
        <dbReference type="Rhea" id="RHEA-COMP:9586"/>
        <dbReference type="ChEBI" id="CHEBI:15444"/>
        <dbReference type="ChEBI" id="CHEBI:43474"/>
        <dbReference type="ChEBI" id="CHEBI:58601"/>
        <dbReference type="EC" id="2.4.1.1"/>
    </reaction>
</comment>
<keyword evidence="4" id="KW-0021">Allosteric enzyme</keyword>
<keyword evidence="11 15" id="KW-0119">Carbohydrate metabolism</keyword>
<evidence type="ECO:0000256" key="10">
    <source>
        <dbReference type="ARBA" id="ARBA00022990"/>
    </source>
</evidence>
<evidence type="ECO:0000256" key="5">
    <source>
        <dbReference type="ARBA" id="ARBA00022553"/>
    </source>
</evidence>
<dbReference type="Gene3D" id="3.40.50.2000">
    <property type="entry name" value="Glycogen Phosphorylase B"/>
    <property type="match status" value="4"/>
</dbReference>
<accession>A0A452UXY8</accession>
<dbReference type="PANTHER" id="PTHR11468:SF29">
    <property type="entry name" value="GLYCOGEN PHOSPHORYLASE, BRAIN FORM"/>
    <property type="match status" value="1"/>
</dbReference>
<dbReference type="GO" id="GO:0005980">
    <property type="term" value="P:glycogen catabolic process"/>
    <property type="evidence" value="ECO:0007669"/>
    <property type="project" value="TreeGrafter"/>
</dbReference>
<protein>
    <recommendedName>
        <fullName evidence="15">Alpha-1,4 glucan phosphorylase</fullName>
        <ecNumber evidence="15">2.4.1.1</ecNumber>
    </recommendedName>
</protein>
<dbReference type="GO" id="GO:0030170">
    <property type="term" value="F:pyridoxal phosphate binding"/>
    <property type="evidence" value="ECO:0007669"/>
    <property type="project" value="InterPro"/>
</dbReference>
<keyword evidence="8 15" id="KW-0808">Transferase</keyword>
<organism evidence="17">
    <name type="scientific">Ursus maritimus</name>
    <name type="common">Polar bear</name>
    <name type="synonym">Thalarctos maritimus</name>
    <dbReference type="NCBI Taxonomy" id="29073"/>
    <lineage>
        <taxon>Eukaryota</taxon>
        <taxon>Metazoa</taxon>
        <taxon>Chordata</taxon>
        <taxon>Craniata</taxon>
        <taxon>Vertebrata</taxon>
        <taxon>Euteleostomi</taxon>
        <taxon>Mammalia</taxon>
        <taxon>Eutheria</taxon>
        <taxon>Laurasiatheria</taxon>
        <taxon>Carnivora</taxon>
        <taxon>Caniformia</taxon>
        <taxon>Ursidae</taxon>
        <taxon>Ursus</taxon>
    </lineage>
</organism>
<dbReference type="FunFam" id="3.40.50.2000:FF:000197">
    <property type="entry name" value="Alpha-1,4 glucan phosphorylase"/>
    <property type="match status" value="1"/>
</dbReference>
<dbReference type="InterPro" id="IPR011833">
    <property type="entry name" value="Glycg_phsphrylas"/>
</dbReference>
<reference evidence="17" key="1">
    <citation type="submission" date="2019-03" db="UniProtKB">
        <authorList>
            <consortium name="Ensembl"/>
        </authorList>
    </citation>
    <scope>IDENTIFICATION</scope>
</reference>
<evidence type="ECO:0000256" key="7">
    <source>
        <dbReference type="ARBA" id="ARBA00022676"/>
    </source>
</evidence>
<dbReference type="PROSITE" id="PS00102">
    <property type="entry name" value="PHOSPHORYLASE"/>
    <property type="match status" value="1"/>
</dbReference>
<dbReference type="NCBIfam" id="TIGR02093">
    <property type="entry name" value="P_ylase"/>
    <property type="match status" value="1"/>
</dbReference>
<dbReference type="FunFam" id="3.40.50.2000:FF:000005">
    <property type="entry name" value="Alpha-1,4 glucan phosphorylase"/>
    <property type="match status" value="1"/>
</dbReference>
<keyword evidence="16" id="KW-0732">Signal</keyword>
<dbReference type="Pfam" id="PF00343">
    <property type="entry name" value="Phosphorylase"/>
    <property type="match status" value="2"/>
</dbReference>
<comment type="function">
    <text evidence="13">Glycogen phosphorylase that regulates glycogen mobilization. Phosphorylase is an important allosteric enzyme in carbohydrate metabolism. Enzymes from different sources differ in their regulatory mechanisms and in their natural substrates. However, all known phosphorylases share catalytic and structural properties.</text>
</comment>
<evidence type="ECO:0000256" key="12">
    <source>
        <dbReference type="ARBA" id="ARBA00038533"/>
    </source>
</evidence>
<dbReference type="SUPFAM" id="SSF53756">
    <property type="entry name" value="UDP-Glycosyltransferase/glycogen phosphorylase"/>
    <property type="match status" value="1"/>
</dbReference>
<keyword evidence="10" id="KW-0007">Acetylation</keyword>
<dbReference type="FunFam" id="3.40.50.2000:FF:000153">
    <property type="entry name" value="Alpha-1,4 glucan phosphorylase"/>
    <property type="match status" value="1"/>
</dbReference>
<dbReference type="GeneTree" id="ENSGT00950000183148"/>
<sequence>MNLLITLIFLMCGDGIQNLRCFLLPPQRIYYLSLEFYMGRTLQNTMVNLGLQNACDEAIYQVQDLGARCWVASHGAVSLPLCLEFSACFLDSMATLGLAAYGYGIRYEFGIFNQKIVNGWQVEEADDWLRYGNPWEKARPEYMLPVHFYGRVEHTSEGVKWLDTQVVLAMPYDTPVPGYRNNTVNTMRLWSAKAPNDFKLHDFNVGGYIEAVLDRNLAENISRVLYPNDNFFEGKELRLKQEYFVVAATLQDIIRRFKSSKFGCRDPVRTCFETFPDKVAIQLNDTHPALAIPELMRILVDVEQVDWDKAWEITKKTCAYTNHTVLPEALERWPVSMFEKLLPRHLEIIYAINQRHLDHVAALFPGDVDRLRRMSAIEEGDCKRINMAHLCVIGSHAVNGVARIHSEIVKQSVFKDFYELEPEKFQNKTNGITPRRWLLLCNPGLADTIVEKIGEGFLTDLSQLKKLLPFVDDEALIRDVAKVKQENKLKFSAFLEKEYKVKINPSSMFDVHVKRIHEYKRQLLNCLHIITLYNRIKKDPAKAFVPRTVMIGGKAAPGYHMAKMIIKLVTSIGSVVNHDPVVGDKLKVIFLENYRVSLAEKVIPAADLSQQISTAGTEASGTGNMKFMLNGALTIGTMDGANVEMAEEAGAENLFIFGMRVEDVEALDRKGCVRLPPCHRGRSSVLGTAQSPGPPLSRFRFKVFADYEAYVACQAQVDQLYRNPREWTKKVIRNIACSGKFSSDRTITEYARDIWGVEPSDLQIPPPNLPRD</sequence>
<dbReference type="CDD" id="cd04300">
    <property type="entry name" value="GT35_Glycogen_Phosphorylase"/>
    <property type="match status" value="1"/>
</dbReference>
<comment type="similarity">
    <text evidence="3 15">Belongs to the glycogen phosphorylase family.</text>
</comment>
<evidence type="ECO:0000256" key="1">
    <source>
        <dbReference type="ARBA" id="ARBA00001275"/>
    </source>
</evidence>
<dbReference type="PANTHER" id="PTHR11468">
    <property type="entry name" value="GLYCOGEN PHOSPHORYLASE"/>
    <property type="match status" value="1"/>
</dbReference>
<evidence type="ECO:0000256" key="11">
    <source>
        <dbReference type="ARBA" id="ARBA00023277"/>
    </source>
</evidence>
<evidence type="ECO:0000256" key="9">
    <source>
        <dbReference type="ARBA" id="ARBA00022898"/>
    </source>
</evidence>
<dbReference type="PIRSF" id="PIRSF000460">
    <property type="entry name" value="Pprylas_GlgP"/>
    <property type="match status" value="1"/>
</dbReference>
<evidence type="ECO:0000256" key="13">
    <source>
        <dbReference type="ARBA" id="ARBA00045394"/>
    </source>
</evidence>
<feature type="modified residue" description="N6-(pyridoxal phosphate)lysine" evidence="14">
    <location>
        <position position="626"/>
    </location>
</feature>
<keyword evidence="6" id="KW-0321">Glycogen metabolism</keyword>